<dbReference type="PANTHER" id="PTHR30603:SF47">
    <property type="entry name" value="RNA POLYMERASE SIGMA FACTOR SIGD, CHLOROPLASTIC"/>
    <property type="match status" value="1"/>
</dbReference>
<dbReference type="PANTHER" id="PTHR30603">
    <property type="entry name" value="RNA POLYMERASE SIGMA FACTOR RPO"/>
    <property type="match status" value="1"/>
</dbReference>
<sequence length="359" mass="40733">MLNYLGFRTGRQVWSESAERMCEVSESRSHMTERAIQDTYELERLAEEAEVRDVVDESADLIDQATSDAVYRYFRDVGGHQLLTHREEIEYSRAVRAGLEARKRLEAGEDSEELHQIIERAKAAREKLIRHNLRLVVSIAKKYRTSGLPLIDLIQEGNIGLMTAVERYDPELGYRFSTYATFWIRQAIGRAVANQSRTIRVPVHMHDLISKVRRTEAQLEQLHGRPATDQELAQALDLDVERIEQARSAIPRTSSLDKPIGEDGESTIGDLLPDPASDEVVDQAVTSAIRDQIRRSLESLSERERGVLTLRFGLGGQQPQTLAEIAEYYGISRERVRQIEKEALAKLRNSDLIQLANAA</sequence>
<evidence type="ECO:0000256" key="3">
    <source>
        <dbReference type="ARBA" id="ARBA00023125"/>
    </source>
</evidence>
<gene>
    <name evidence="8" type="ordered locus">Sthe_3130</name>
</gene>
<dbReference type="Pfam" id="PF04545">
    <property type="entry name" value="Sigma70_r4"/>
    <property type="match status" value="1"/>
</dbReference>
<evidence type="ECO:0000256" key="2">
    <source>
        <dbReference type="ARBA" id="ARBA00023082"/>
    </source>
</evidence>
<reference evidence="8 9" key="2">
    <citation type="journal article" date="2010" name="Stand. Genomic Sci.">
        <title>Complete genome sequence of Desulfohalobium retbaense type strain (HR(100)).</title>
        <authorList>
            <person name="Spring S."/>
            <person name="Nolan M."/>
            <person name="Lapidus A."/>
            <person name="Glavina Del Rio T."/>
            <person name="Copeland A."/>
            <person name="Tice H."/>
            <person name="Cheng J.F."/>
            <person name="Lucas S."/>
            <person name="Land M."/>
            <person name="Chen F."/>
            <person name="Bruce D."/>
            <person name="Goodwin L."/>
            <person name="Pitluck S."/>
            <person name="Ivanova N."/>
            <person name="Mavromatis K."/>
            <person name="Mikhailova N."/>
            <person name="Pati A."/>
            <person name="Chen A."/>
            <person name="Palaniappan K."/>
            <person name="Hauser L."/>
            <person name="Chang Y.J."/>
            <person name="Jeffries C.D."/>
            <person name="Munk C."/>
            <person name="Kiss H."/>
            <person name="Chain P."/>
            <person name="Han C."/>
            <person name="Brettin T."/>
            <person name="Detter J.C."/>
            <person name="Schuler E."/>
            <person name="Goker M."/>
            <person name="Rohde M."/>
            <person name="Bristow J."/>
            <person name="Eisen J.A."/>
            <person name="Markowitz V."/>
            <person name="Hugenholtz P."/>
            <person name="Kyrpides N.C."/>
            <person name="Klenk H.P."/>
        </authorList>
    </citation>
    <scope>NUCLEOTIDE SEQUENCE [LARGE SCALE GENOMIC DNA]</scope>
    <source>
        <strain evidence="9">ATCC 49802 / DSM 20745 / S 6022</strain>
    </source>
</reference>
<organism evidence="8 9">
    <name type="scientific">Sphaerobacter thermophilus (strain ATCC 49802 / DSM 20745 / KCCM 41009 / NCIMB 13125 / S 6022)</name>
    <dbReference type="NCBI Taxonomy" id="479434"/>
    <lineage>
        <taxon>Bacteria</taxon>
        <taxon>Pseudomonadati</taxon>
        <taxon>Thermomicrobiota</taxon>
        <taxon>Thermomicrobia</taxon>
        <taxon>Sphaerobacterales</taxon>
        <taxon>Sphaerobacterineae</taxon>
        <taxon>Sphaerobacteraceae</taxon>
        <taxon>Sphaerobacter</taxon>
    </lineage>
</organism>
<dbReference type="Pfam" id="PF00140">
    <property type="entry name" value="Sigma70_r1_2"/>
    <property type="match status" value="1"/>
</dbReference>
<dbReference type="InterPro" id="IPR000943">
    <property type="entry name" value="RNA_pol_sigma70"/>
</dbReference>
<dbReference type="InterPro" id="IPR050239">
    <property type="entry name" value="Sigma-70_RNA_pol_init_factors"/>
</dbReference>
<evidence type="ECO:0000313" key="8">
    <source>
        <dbReference type="EMBL" id="ACZ40530.1"/>
    </source>
</evidence>
<dbReference type="InterPro" id="IPR014284">
    <property type="entry name" value="RNA_pol_sigma-70_dom"/>
</dbReference>
<dbReference type="HOGENOM" id="CLU_014793_3_5_0"/>
<keyword evidence="1 5" id="KW-0805">Transcription regulation</keyword>
<accession>D1C9N7</accession>
<dbReference type="Gene3D" id="1.10.601.10">
    <property type="entry name" value="RNA Polymerase Primary Sigma Factor"/>
    <property type="match status" value="1"/>
</dbReference>
<dbReference type="SUPFAM" id="SSF88659">
    <property type="entry name" value="Sigma3 and sigma4 domains of RNA polymerase sigma factors"/>
    <property type="match status" value="2"/>
</dbReference>
<comment type="similarity">
    <text evidence="5">Belongs to the sigma-70 factor family.</text>
</comment>
<dbReference type="eggNOG" id="COG0568">
    <property type="taxonomic scope" value="Bacteria"/>
</dbReference>
<dbReference type="KEGG" id="sti:Sthe_3130"/>
<dbReference type="GO" id="GO:0003677">
    <property type="term" value="F:DNA binding"/>
    <property type="evidence" value="ECO:0007669"/>
    <property type="project" value="UniProtKB-KW"/>
</dbReference>
<dbReference type="Pfam" id="PF04542">
    <property type="entry name" value="Sigma70_r2"/>
    <property type="match status" value="1"/>
</dbReference>
<dbReference type="EMBL" id="CP001824">
    <property type="protein sequence ID" value="ACZ40530.1"/>
    <property type="molecule type" value="Genomic_DNA"/>
</dbReference>
<feature type="domain" description="RNA polymerase sigma-70" evidence="6">
    <location>
        <begin position="152"/>
        <end position="165"/>
    </location>
</feature>
<name>D1C9N7_SPHTD</name>
<dbReference type="InParanoid" id="D1C9N7"/>
<dbReference type="CDD" id="cd06171">
    <property type="entry name" value="Sigma70_r4"/>
    <property type="match status" value="1"/>
</dbReference>
<dbReference type="InterPro" id="IPR013325">
    <property type="entry name" value="RNA_pol_sigma_r2"/>
</dbReference>
<dbReference type="PRINTS" id="PR00046">
    <property type="entry name" value="SIGMA70FCT"/>
</dbReference>
<keyword evidence="3 5" id="KW-0238">DNA-binding</keyword>
<dbReference type="GO" id="GO:0006352">
    <property type="term" value="P:DNA-templated transcription initiation"/>
    <property type="evidence" value="ECO:0007669"/>
    <property type="project" value="InterPro"/>
</dbReference>
<protein>
    <recommendedName>
        <fullName evidence="5">RNA polymerase sigma factor</fullName>
    </recommendedName>
</protein>
<feature type="domain" description="RNA polymerase sigma-70" evidence="7">
    <location>
        <begin position="321"/>
        <end position="347"/>
    </location>
</feature>
<dbReference type="PROSITE" id="PS00715">
    <property type="entry name" value="SIGMA70_1"/>
    <property type="match status" value="1"/>
</dbReference>
<dbReference type="InterPro" id="IPR009042">
    <property type="entry name" value="RNA_pol_sigma70_r1_2"/>
</dbReference>
<dbReference type="Proteomes" id="UP000002027">
    <property type="component" value="Chromosome 2"/>
</dbReference>
<reference evidence="9" key="1">
    <citation type="submission" date="2009-11" db="EMBL/GenBank/DDBJ databases">
        <title>The complete chromosome 2 of Sphaerobacter thermophilus DSM 20745.</title>
        <authorList>
            <person name="Lucas S."/>
            <person name="Copeland A."/>
            <person name="Lapidus A."/>
            <person name="Glavina del Rio T."/>
            <person name="Dalin E."/>
            <person name="Tice H."/>
            <person name="Bruce D."/>
            <person name="Goodwin L."/>
            <person name="Pitluck S."/>
            <person name="Kyrpides N."/>
            <person name="Mavromatis K."/>
            <person name="Ivanova N."/>
            <person name="Mikhailova N."/>
            <person name="LaButti K.M."/>
            <person name="Clum A."/>
            <person name="Sun H.I."/>
            <person name="Brettin T."/>
            <person name="Detter J.C."/>
            <person name="Han C."/>
            <person name="Larimer F."/>
            <person name="Land M."/>
            <person name="Hauser L."/>
            <person name="Markowitz V."/>
            <person name="Cheng J.F."/>
            <person name="Hugenholtz P."/>
            <person name="Woyke T."/>
            <person name="Wu D."/>
            <person name="Steenblock K."/>
            <person name="Schneider S."/>
            <person name="Pukall R."/>
            <person name="Goeker M."/>
            <person name="Klenk H.P."/>
            <person name="Eisen J.A."/>
        </authorList>
    </citation>
    <scope>NUCLEOTIDE SEQUENCE [LARGE SCALE GENOMIC DNA]</scope>
    <source>
        <strain evidence="9">ATCC 49802 / DSM 20745 / S 6022</strain>
    </source>
</reference>
<dbReference type="InterPro" id="IPR013324">
    <property type="entry name" value="RNA_pol_sigma_r3/r4-like"/>
</dbReference>
<dbReference type="PROSITE" id="PS00716">
    <property type="entry name" value="SIGMA70_2"/>
    <property type="match status" value="1"/>
</dbReference>
<dbReference type="NCBIfam" id="TIGR02937">
    <property type="entry name" value="sigma70-ECF"/>
    <property type="match status" value="1"/>
</dbReference>
<evidence type="ECO:0000256" key="4">
    <source>
        <dbReference type="ARBA" id="ARBA00023163"/>
    </source>
</evidence>
<evidence type="ECO:0000256" key="5">
    <source>
        <dbReference type="RuleBase" id="RU362124"/>
    </source>
</evidence>
<evidence type="ECO:0000259" key="7">
    <source>
        <dbReference type="PROSITE" id="PS00716"/>
    </source>
</evidence>
<dbReference type="STRING" id="479434.Sthe_3130"/>
<dbReference type="SUPFAM" id="SSF88946">
    <property type="entry name" value="Sigma2 domain of RNA polymerase sigma factors"/>
    <property type="match status" value="1"/>
</dbReference>
<comment type="function">
    <text evidence="5">Sigma factors are initiation factors that promote the attachment of RNA polymerase to specific initiation sites and are then released.</text>
</comment>
<dbReference type="InterPro" id="IPR007624">
    <property type="entry name" value="RNA_pol_sigma70_r3"/>
</dbReference>
<evidence type="ECO:0000259" key="6">
    <source>
        <dbReference type="PROSITE" id="PS00715"/>
    </source>
</evidence>
<proteinExistence type="inferred from homology"/>
<dbReference type="InterPro" id="IPR007630">
    <property type="entry name" value="RNA_pol_sigma70_r4"/>
</dbReference>
<keyword evidence="9" id="KW-1185">Reference proteome</keyword>
<dbReference type="Gene3D" id="1.10.10.10">
    <property type="entry name" value="Winged helix-like DNA-binding domain superfamily/Winged helix DNA-binding domain"/>
    <property type="match status" value="2"/>
</dbReference>
<dbReference type="Pfam" id="PF04539">
    <property type="entry name" value="Sigma70_r3"/>
    <property type="match status" value="1"/>
</dbReference>
<keyword evidence="2 5" id="KW-0731">Sigma factor</keyword>
<keyword evidence="4 5" id="KW-0804">Transcription</keyword>
<dbReference type="InterPro" id="IPR007627">
    <property type="entry name" value="RNA_pol_sigma70_r2"/>
</dbReference>
<dbReference type="GO" id="GO:0016987">
    <property type="term" value="F:sigma factor activity"/>
    <property type="evidence" value="ECO:0007669"/>
    <property type="project" value="UniProtKB-KW"/>
</dbReference>
<dbReference type="InterPro" id="IPR036388">
    <property type="entry name" value="WH-like_DNA-bd_sf"/>
</dbReference>
<evidence type="ECO:0000256" key="1">
    <source>
        <dbReference type="ARBA" id="ARBA00023015"/>
    </source>
</evidence>
<evidence type="ECO:0000313" key="9">
    <source>
        <dbReference type="Proteomes" id="UP000002027"/>
    </source>
</evidence>
<dbReference type="AlphaFoldDB" id="D1C9N7"/>